<protein>
    <submittedName>
        <fullName evidence="1">Uncharacterized protein</fullName>
    </submittedName>
</protein>
<name>A6UAN5_SINMW</name>
<dbReference type="AlphaFoldDB" id="A6UAN5"/>
<dbReference type="HOGENOM" id="CLU_1795203_0_0_5"/>
<dbReference type="eggNOG" id="ENOG50347NK">
    <property type="taxonomic scope" value="Bacteria"/>
</dbReference>
<dbReference type="KEGG" id="smd:Smed_1881"/>
<reference evidence="1 2" key="2">
    <citation type="journal article" date="2010" name="Stand. Genomic Sci.">
        <title>Complete genome sequence of the Medicago microsymbiont Ensifer (Sinorhizobium) medicae strain WSM419.</title>
        <authorList>
            <person name="Reeve W."/>
            <person name="Chain P."/>
            <person name="O'Hara G."/>
            <person name="Ardley J."/>
            <person name="Nandesena K."/>
            <person name="Brau L."/>
            <person name="Tiwari R."/>
            <person name="Malfatti S."/>
            <person name="Kiss H."/>
            <person name="Lapidus A."/>
            <person name="Copeland A."/>
            <person name="Nolan M."/>
            <person name="Land M."/>
            <person name="Hauser L."/>
            <person name="Chang Y.J."/>
            <person name="Ivanova N."/>
            <person name="Mavromatis K."/>
            <person name="Markowitz V."/>
            <person name="Kyrpides N."/>
            <person name="Gollagher M."/>
            <person name="Yates R."/>
            <person name="Dilworth M."/>
            <person name="Howieson J."/>
        </authorList>
    </citation>
    <scope>NUCLEOTIDE SEQUENCE [LARGE SCALE GENOMIC DNA]</scope>
    <source>
        <strain evidence="1 2">WSM419</strain>
    </source>
</reference>
<sequence length="144" mass="15718">MGYRHADSIGGRSMRIVVGFSLWIALGAGQANAACNADLLSVGDWSARRLDDGNMEVQIIVKSNAPKPIRMLDADFGFKDALGGHVAADAFERDIEIPASGSATTVKKWPLTFERLLKLKREEVAAYACVRAVLYEDGTKEEFK</sequence>
<accession>A6UAN5</accession>
<dbReference type="OrthoDB" id="8421154at2"/>
<dbReference type="PATRIC" id="fig|366394.8.peg.5025"/>
<evidence type="ECO:0000313" key="2">
    <source>
        <dbReference type="Proteomes" id="UP000001108"/>
    </source>
</evidence>
<reference evidence="2" key="1">
    <citation type="submission" date="2007-06" db="EMBL/GenBank/DDBJ databases">
        <title>Complete sequence of Sinorhizobium medicae WSM419 chromosome.</title>
        <authorList>
            <consortium name="US DOE Joint Genome Institute"/>
            <person name="Copeland A."/>
            <person name="Lucas S."/>
            <person name="Lapidus A."/>
            <person name="Barry K."/>
            <person name="Glavina del Rio T."/>
            <person name="Dalin E."/>
            <person name="Tice H."/>
            <person name="Pitluck S."/>
            <person name="Chain P."/>
            <person name="Malfatti S."/>
            <person name="Shin M."/>
            <person name="Vergez L."/>
            <person name="Schmutz J."/>
            <person name="Larimer F."/>
            <person name="Land M."/>
            <person name="Hauser L."/>
            <person name="Kyrpides N."/>
            <person name="Mikhailova N."/>
            <person name="Reeve W.G."/>
            <person name="Richardson P."/>
        </authorList>
    </citation>
    <scope>NUCLEOTIDE SEQUENCE [LARGE SCALE GENOMIC DNA]</scope>
    <source>
        <strain evidence="2">WSM419</strain>
    </source>
</reference>
<dbReference type="EMBL" id="CP000738">
    <property type="protein sequence ID" value="ABR60715.1"/>
    <property type="molecule type" value="Genomic_DNA"/>
</dbReference>
<organism evidence="1 2">
    <name type="scientific">Sinorhizobium medicae (strain WSM419)</name>
    <name type="common">Ensifer medicae</name>
    <dbReference type="NCBI Taxonomy" id="366394"/>
    <lineage>
        <taxon>Bacteria</taxon>
        <taxon>Pseudomonadati</taxon>
        <taxon>Pseudomonadota</taxon>
        <taxon>Alphaproteobacteria</taxon>
        <taxon>Hyphomicrobiales</taxon>
        <taxon>Rhizobiaceae</taxon>
        <taxon>Sinorhizobium/Ensifer group</taxon>
        <taxon>Sinorhizobium</taxon>
    </lineage>
</organism>
<evidence type="ECO:0000313" key="1">
    <source>
        <dbReference type="EMBL" id="ABR60715.1"/>
    </source>
</evidence>
<gene>
    <name evidence="1" type="ordered locus">Smed_1881</name>
</gene>
<dbReference type="Proteomes" id="UP000001108">
    <property type="component" value="Chromosome"/>
</dbReference>
<proteinExistence type="predicted"/>